<evidence type="ECO:0000313" key="3">
    <source>
        <dbReference type="Proteomes" id="UP000054279"/>
    </source>
</evidence>
<evidence type="ECO:0000313" key="2">
    <source>
        <dbReference type="EMBL" id="KIJ30505.1"/>
    </source>
</evidence>
<sequence>MEADLDTLKQTIGELRDLTRVQVLSQLLTYRLFEASSAIRLPGFQEQREVCRRSAMKIFGTDHLGEDEGKSEAIGDEDASGEEDEDLGQADETLGQNEDMEEDEELVSGDKESDKKSEEGSETEGEPVTPKTKTAGSSITESEESGETSGTTSGDEEESGGDSEEDGNYIPVKGNKSGKGAKKN</sequence>
<reference evidence="2 3" key="1">
    <citation type="submission" date="2014-06" db="EMBL/GenBank/DDBJ databases">
        <title>Evolutionary Origins and Diversification of the Mycorrhizal Mutualists.</title>
        <authorList>
            <consortium name="DOE Joint Genome Institute"/>
            <consortium name="Mycorrhizal Genomics Consortium"/>
            <person name="Kohler A."/>
            <person name="Kuo A."/>
            <person name="Nagy L.G."/>
            <person name="Floudas D."/>
            <person name="Copeland A."/>
            <person name="Barry K.W."/>
            <person name="Cichocki N."/>
            <person name="Veneault-Fourrey C."/>
            <person name="LaButti K."/>
            <person name="Lindquist E.A."/>
            <person name="Lipzen A."/>
            <person name="Lundell T."/>
            <person name="Morin E."/>
            <person name="Murat C."/>
            <person name="Riley R."/>
            <person name="Ohm R."/>
            <person name="Sun H."/>
            <person name="Tunlid A."/>
            <person name="Henrissat B."/>
            <person name="Grigoriev I.V."/>
            <person name="Hibbett D.S."/>
            <person name="Martin F."/>
        </authorList>
    </citation>
    <scope>NUCLEOTIDE SEQUENCE [LARGE SCALE GENOMIC DNA]</scope>
    <source>
        <strain evidence="2 3">SS14</strain>
    </source>
</reference>
<keyword evidence="3" id="KW-1185">Reference proteome</keyword>
<feature type="compositionally biased region" description="Basic and acidic residues" evidence="1">
    <location>
        <begin position="108"/>
        <end position="119"/>
    </location>
</feature>
<evidence type="ECO:0000256" key="1">
    <source>
        <dbReference type="SAM" id="MobiDB-lite"/>
    </source>
</evidence>
<gene>
    <name evidence="2" type="ORF">M422DRAFT_267943</name>
</gene>
<name>A0A0C9UZG9_SPHS4</name>
<dbReference type="Proteomes" id="UP000054279">
    <property type="component" value="Unassembled WGS sequence"/>
</dbReference>
<feature type="compositionally biased region" description="Acidic residues" evidence="1">
    <location>
        <begin position="74"/>
        <end position="89"/>
    </location>
</feature>
<feature type="compositionally biased region" description="Acidic residues" evidence="1">
    <location>
        <begin position="98"/>
        <end position="107"/>
    </location>
</feature>
<feature type="region of interest" description="Disordered" evidence="1">
    <location>
        <begin position="62"/>
        <end position="184"/>
    </location>
</feature>
<proteinExistence type="predicted"/>
<feature type="compositionally biased region" description="Basic and acidic residues" evidence="1">
    <location>
        <begin position="63"/>
        <end position="73"/>
    </location>
</feature>
<dbReference type="HOGENOM" id="CLU_079442_0_0_1"/>
<protein>
    <submittedName>
        <fullName evidence="2">Uncharacterized protein</fullName>
    </submittedName>
</protein>
<dbReference type="AlphaFoldDB" id="A0A0C9UZG9"/>
<feature type="compositionally biased region" description="Acidic residues" evidence="1">
    <location>
        <begin position="154"/>
        <end position="167"/>
    </location>
</feature>
<accession>A0A0C9UZG9</accession>
<organism evidence="2 3">
    <name type="scientific">Sphaerobolus stellatus (strain SS14)</name>
    <dbReference type="NCBI Taxonomy" id="990650"/>
    <lineage>
        <taxon>Eukaryota</taxon>
        <taxon>Fungi</taxon>
        <taxon>Dikarya</taxon>
        <taxon>Basidiomycota</taxon>
        <taxon>Agaricomycotina</taxon>
        <taxon>Agaricomycetes</taxon>
        <taxon>Phallomycetidae</taxon>
        <taxon>Geastrales</taxon>
        <taxon>Sphaerobolaceae</taxon>
        <taxon>Sphaerobolus</taxon>
    </lineage>
</organism>
<dbReference type="EMBL" id="KN837260">
    <property type="protein sequence ID" value="KIJ30505.1"/>
    <property type="molecule type" value="Genomic_DNA"/>
</dbReference>